<evidence type="ECO:0000259" key="13">
    <source>
        <dbReference type="PROSITE" id="PS51217"/>
    </source>
</evidence>
<dbReference type="Proteomes" id="UP001210339">
    <property type="component" value="Chromosome"/>
</dbReference>
<dbReference type="PANTHER" id="PTHR11070">
    <property type="entry name" value="UVRD / RECB / PCRA DNA HELICASE FAMILY MEMBER"/>
    <property type="match status" value="1"/>
</dbReference>
<dbReference type="EMBL" id="CP115667">
    <property type="protein sequence ID" value="WBW49482.1"/>
    <property type="molecule type" value="Genomic_DNA"/>
</dbReference>
<evidence type="ECO:0000259" key="12">
    <source>
        <dbReference type="PROSITE" id="PS51198"/>
    </source>
</evidence>
<keyword evidence="7" id="KW-0413">Isomerase</keyword>
<keyword evidence="2 11" id="KW-0547">Nucleotide-binding</keyword>
<feature type="domain" description="UvrD-like helicase C-terminal" evidence="13">
    <location>
        <begin position="273"/>
        <end position="531"/>
    </location>
</feature>
<dbReference type="GO" id="GO:0004386">
    <property type="term" value="F:helicase activity"/>
    <property type="evidence" value="ECO:0007669"/>
    <property type="project" value="UniProtKB-KW"/>
</dbReference>
<keyword evidence="15" id="KW-1185">Reference proteome</keyword>
<keyword evidence="3 11" id="KW-0378">Hydrolase</keyword>
<comment type="catalytic activity">
    <reaction evidence="10">
        <text>ATP + H2O = ADP + phosphate + H(+)</text>
        <dbReference type="Rhea" id="RHEA:13065"/>
        <dbReference type="ChEBI" id="CHEBI:15377"/>
        <dbReference type="ChEBI" id="CHEBI:15378"/>
        <dbReference type="ChEBI" id="CHEBI:30616"/>
        <dbReference type="ChEBI" id="CHEBI:43474"/>
        <dbReference type="ChEBI" id="CHEBI:456216"/>
        <dbReference type="EC" id="5.6.2.4"/>
    </reaction>
</comment>
<evidence type="ECO:0000256" key="8">
    <source>
        <dbReference type="ARBA" id="ARBA00034617"/>
    </source>
</evidence>
<protein>
    <recommendedName>
        <fullName evidence="9">DNA 3'-5' helicase</fullName>
        <ecNumber evidence="9">5.6.2.4</ecNumber>
    </recommendedName>
</protein>
<evidence type="ECO:0000256" key="10">
    <source>
        <dbReference type="ARBA" id="ARBA00048988"/>
    </source>
</evidence>
<dbReference type="PROSITE" id="PS51217">
    <property type="entry name" value="UVRD_HELICASE_CTER"/>
    <property type="match status" value="1"/>
</dbReference>
<dbReference type="InterPro" id="IPR027417">
    <property type="entry name" value="P-loop_NTPase"/>
</dbReference>
<evidence type="ECO:0000256" key="11">
    <source>
        <dbReference type="PROSITE-ProRule" id="PRU00560"/>
    </source>
</evidence>
<evidence type="ECO:0000256" key="6">
    <source>
        <dbReference type="ARBA" id="ARBA00023125"/>
    </source>
</evidence>
<dbReference type="Gene3D" id="3.40.50.300">
    <property type="entry name" value="P-loop containing nucleotide triphosphate hydrolases"/>
    <property type="match status" value="2"/>
</dbReference>
<dbReference type="InterPro" id="IPR000212">
    <property type="entry name" value="DNA_helicase_UvrD/REP"/>
</dbReference>
<evidence type="ECO:0000256" key="1">
    <source>
        <dbReference type="ARBA" id="ARBA00009922"/>
    </source>
</evidence>
<dbReference type="RefSeq" id="WP_271191012.1">
    <property type="nucleotide sequence ID" value="NZ_CP115667.1"/>
</dbReference>
<evidence type="ECO:0000256" key="9">
    <source>
        <dbReference type="ARBA" id="ARBA00034808"/>
    </source>
</evidence>
<name>A0ABY7QRT1_9FIRM</name>
<dbReference type="InterPro" id="IPR014017">
    <property type="entry name" value="DNA_helicase_UvrD-like_C"/>
</dbReference>
<comment type="catalytic activity">
    <reaction evidence="8">
        <text>Couples ATP hydrolysis with the unwinding of duplex DNA by translocating in the 3'-5' direction.</text>
        <dbReference type="EC" id="5.6.2.4"/>
    </reaction>
</comment>
<keyword evidence="4 11" id="KW-0347">Helicase</keyword>
<evidence type="ECO:0000256" key="4">
    <source>
        <dbReference type="ARBA" id="ARBA00022806"/>
    </source>
</evidence>
<keyword evidence="5 11" id="KW-0067">ATP-binding</keyword>
<organism evidence="14 15">
    <name type="scientific">Peptoniphilus equinus</name>
    <dbReference type="NCBI Taxonomy" id="3016343"/>
    <lineage>
        <taxon>Bacteria</taxon>
        <taxon>Bacillati</taxon>
        <taxon>Bacillota</taxon>
        <taxon>Tissierellia</taxon>
        <taxon>Tissierellales</taxon>
        <taxon>Peptoniphilaceae</taxon>
        <taxon>Peptoniphilus</taxon>
    </lineage>
</organism>
<dbReference type="Gene3D" id="1.10.486.10">
    <property type="entry name" value="PCRA, domain 4"/>
    <property type="match status" value="1"/>
</dbReference>
<comment type="similarity">
    <text evidence="1">Belongs to the helicase family. UvrD subfamily.</text>
</comment>
<dbReference type="Gene3D" id="1.10.10.160">
    <property type="match status" value="1"/>
</dbReference>
<dbReference type="InterPro" id="IPR013986">
    <property type="entry name" value="DExx_box_DNA_helicase_dom_sf"/>
</dbReference>
<feature type="domain" description="UvrD-like helicase ATP-binding" evidence="12">
    <location>
        <begin position="1"/>
        <end position="272"/>
    </location>
</feature>
<feature type="binding site" evidence="11">
    <location>
        <begin position="22"/>
        <end position="29"/>
    </location>
    <ligand>
        <name>ATP</name>
        <dbReference type="ChEBI" id="CHEBI:30616"/>
    </ligand>
</feature>
<evidence type="ECO:0000256" key="3">
    <source>
        <dbReference type="ARBA" id="ARBA00022801"/>
    </source>
</evidence>
<dbReference type="Pfam" id="PF13361">
    <property type="entry name" value="UvrD_C"/>
    <property type="match status" value="2"/>
</dbReference>
<keyword evidence="6" id="KW-0238">DNA-binding</keyword>
<dbReference type="EC" id="5.6.2.4" evidence="9"/>
<sequence length="601" mass="69536">MKLSSEQLCATEHLTGPALTLAVPGSGKTTVLLNRLLRLMARGVDPSRILTITFSKSAQLDMKRRFGALSQASCPFMTLHAFSYRILRDYYRKKGRDMRLIDEQSGKKFEIIRRIYGDLFNRRLSDENLEHIVTTISAVKNAMLPPTDSTARIKGFTQIYQAYETYKNENSLIDFDDMILQAIAILKSDKALLKKYQSRYDFYQLDEGQDTSRAQFELLHILSAPAHNLFMVADDDQSIYAFRGASPDYLLHINKVYPDITLYYLKHNYRSSKNIVDLSHQFISQNTRRFVKDMRSSKDYASPVKIFKVRDTSHQYDLIVKTMAQAPEKSYAVLYRNNLSSLGLVEYLERHKVDFNIHGNRLRFFRHFVVTDILNIIHFSYNTTDSSLFSSFYYKIRGYISKKHIAYIKAHSGSDVLKTLLGYPDLPSYYRDTLFSLMHDFKVLRSLSVADQIEYVLNALGYRDYLVDFSEKFGFSHTSLLEFAHMLKYIAGSVLSFDELLGRLQYLEELLKKPQLRQTRCTLSTIHSVKGLEYDTVFIIDAVDGVLPLPTTNRTDAEEERRLFYVAMTRAREELYILAPKIYNGKLTAVSAFIDELSHYS</sequence>
<evidence type="ECO:0000256" key="2">
    <source>
        <dbReference type="ARBA" id="ARBA00022741"/>
    </source>
</evidence>
<evidence type="ECO:0000256" key="7">
    <source>
        <dbReference type="ARBA" id="ARBA00023235"/>
    </source>
</evidence>
<dbReference type="CDD" id="cd17932">
    <property type="entry name" value="DEXQc_UvrD"/>
    <property type="match status" value="1"/>
</dbReference>
<dbReference type="PROSITE" id="PS51198">
    <property type="entry name" value="UVRD_HELICASE_ATP_BIND"/>
    <property type="match status" value="1"/>
</dbReference>
<dbReference type="Pfam" id="PF00580">
    <property type="entry name" value="UvrD-helicase"/>
    <property type="match status" value="1"/>
</dbReference>
<dbReference type="SUPFAM" id="SSF52540">
    <property type="entry name" value="P-loop containing nucleoside triphosphate hydrolases"/>
    <property type="match status" value="1"/>
</dbReference>
<proteinExistence type="inferred from homology"/>
<evidence type="ECO:0000313" key="14">
    <source>
        <dbReference type="EMBL" id="WBW49482.1"/>
    </source>
</evidence>
<evidence type="ECO:0000313" key="15">
    <source>
        <dbReference type="Proteomes" id="UP001210339"/>
    </source>
</evidence>
<gene>
    <name evidence="14" type="ORF">O6R05_05595</name>
</gene>
<evidence type="ECO:0000256" key="5">
    <source>
        <dbReference type="ARBA" id="ARBA00022840"/>
    </source>
</evidence>
<reference evidence="14 15" key="1">
    <citation type="submission" date="2023-01" db="EMBL/GenBank/DDBJ databases">
        <authorList>
            <person name="Lee S.H."/>
            <person name="Jung H.S."/>
            <person name="Yun J.U."/>
        </authorList>
    </citation>
    <scope>NUCLEOTIDE SEQUENCE [LARGE SCALE GENOMIC DNA]</scope>
    <source>
        <strain evidence="14 15">CBA3646</strain>
    </source>
</reference>
<dbReference type="PANTHER" id="PTHR11070:SF2">
    <property type="entry name" value="ATP-DEPENDENT DNA HELICASE SRS2"/>
    <property type="match status" value="1"/>
</dbReference>
<accession>A0ABY7QRT1</accession>
<dbReference type="InterPro" id="IPR014016">
    <property type="entry name" value="UvrD-like_ATP-bd"/>
</dbReference>